<keyword evidence="4" id="KW-0399">Innate immunity</keyword>
<name>A0A6P3VUG8_CLUHA</name>
<sequence length="681" mass="75989">MYSVVLTVLSLLPLGLSVDLTGLYGTFTSPNFPDAYPNKDLTVWNITAPEGHRIKLYFSTFSLEPSYLCEYDYVQIFSEGSEAVRFCGEEEKDYDDAPKNTALYSAKNTMSVVFRSDFSNEAEFPGFQAIYTTEDINECLSTVDGEPVCDHYCHNYVGGYFCSCRMGYQLHPNQKTCNVQCAGQLLTQTSGEFTSPDFPSFYPKLSHCDYTILLLEGFNLTLEFQEPFDVEMHPEVPCPYDILKITAGSREYGPFCGTTAPSRIETNNHEVHVIFKTDDSGKNRGWKIKYTSKAVSCPNPVIPAHARIDPQQPEYIFTNTFSLRCETGYELKLGTEYLESYQAGCQKDGTWNAEMPICTLIDCGIPNEILNGAGTYTQTTYMSVAKYTCNAPFYTMTNGMNEIYTCDHDGFWKDSSGGNKPPECVPICGKPTYVPLERIIGGETVQKTEIPWQVLVIMRGRMQGGAALLSDQWILTAAHVVQDYGDVSSLNVKMGMVKRNDREAVEGLPEKVFIHPDYHHGVDFNNDIALIKLQKRVPINDMVMPVCLPGRDKRYTLKTDEMGKVSGWGVSSSARNSLYLQYTHLPVVDHGVCKAKYDAFEDKKLTVTENMICAGLPDGGRDSCQGDSGGAFVFQDSLTSSWFVGGIVSWGHGCAQAGYYGAYTKVSNYLSWIEDTMDKNI</sequence>
<dbReference type="SUPFAM" id="SSF57196">
    <property type="entry name" value="EGF/Laminin"/>
    <property type="match status" value="1"/>
</dbReference>
<evidence type="ECO:0000256" key="5">
    <source>
        <dbReference type="ARBA" id="ARBA00022659"/>
    </source>
</evidence>
<feature type="disulfide bond" evidence="18">
    <location>
        <begin position="325"/>
        <end position="358"/>
    </location>
</feature>
<evidence type="ECO:0000256" key="18">
    <source>
        <dbReference type="PIRSR" id="PIRSR001155-2"/>
    </source>
</evidence>
<dbReference type="InterPro" id="IPR009003">
    <property type="entry name" value="Peptidase_S1_PA"/>
</dbReference>
<feature type="disulfide bond" evidence="18">
    <location>
        <begin position="389"/>
        <end position="424"/>
    </location>
</feature>
<dbReference type="InterPro" id="IPR000742">
    <property type="entry name" value="EGF"/>
</dbReference>
<evidence type="ECO:0000256" key="10">
    <source>
        <dbReference type="ARBA" id="ARBA00022801"/>
    </source>
</evidence>
<feature type="binding site" evidence="20">
    <location>
        <position position="155"/>
    </location>
    <ligand>
        <name>Ca(2+)</name>
        <dbReference type="ChEBI" id="CHEBI:29108"/>
        <label>2</label>
    </ligand>
</feature>
<evidence type="ECO:0000256" key="6">
    <source>
        <dbReference type="ARBA" id="ARBA00022670"/>
    </source>
</evidence>
<feature type="disulfide bond" evidence="18">
    <location>
        <begin position="624"/>
        <end position="654"/>
    </location>
</feature>
<dbReference type="Gene3D" id="2.40.10.10">
    <property type="entry name" value="Trypsin-like serine proteases"/>
    <property type="match status" value="2"/>
</dbReference>
<dbReference type="SUPFAM" id="SSF57535">
    <property type="entry name" value="Complement control module/SCR domain"/>
    <property type="match status" value="2"/>
</dbReference>
<feature type="disulfide bond" evidence="18 21">
    <location>
        <begin position="181"/>
        <end position="208"/>
    </location>
</feature>
<dbReference type="InterPro" id="IPR043504">
    <property type="entry name" value="Peptidase_S1_PA_chymotrypsin"/>
</dbReference>
<feature type="domain" description="CUB" evidence="24">
    <location>
        <begin position="181"/>
        <end position="293"/>
    </location>
</feature>
<evidence type="ECO:0000256" key="2">
    <source>
        <dbReference type="ARBA" id="ARBA00022525"/>
    </source>
</evidence>
<keyword evidence="5 22" id="KW-0768">Sushi</keyword>
<dbReference type="PANTHER" id="PTHR24255:SF10">
    <property type="entry name" value="MANNAN-BINDING LECTIN SERINE PROTEASE 2"/>
    <property type="match status" value="1"/>
</dbReference>
<dbReference type="GO" id="GO:0006508">
    <property type="term" value="P:proteolysis"/>
    <property type="evidence" value="ECO:0007669"/>
    <property type="project" value="UniProtKB-KW"/>
</dbReference>
<feature type="active site" description="Charge relay system" evidence="17">
    <location>
        <position position="527"/>
    </location>
</feature>
<dbReference type="RefSeq" id="XP_012681524.1">
    <property type="nucleotide sequence ID" value="XM_012826070.3"/>
</dbReference>
<keyword evidence="12" id="KW-0720">Serine protease</keyword>
<dbReference type="GO" id="GO:0006956">
    <property type="term" value="P:complement activation"/>
    <property type="evidence" value="ECO:0007669"/>
    <property type="project" value="InterPro"/>
</dbReference>
<dbReference type="PIRSF" id="PIRSF001155">
    <property type="entry name" value="C1r_C1s_MASP"/>
    <property type="match status" value="1"/>
</dbReference>
<feature type="active site" description="Charge relay system" evidence="17">
    <location>
        <position position="628"/>
    </location>
</feature>
<gene>
    <name evidence="28" type="primary">masp2</name>
</gene>
<evidence type="ECO:0000256" key="14">
    <source>
        <dbReference type="ARBA" id="ARBA00022859"/>
    </source>
</evidence>
<dbReference type="InterPro" id="IPR000859">
    <property type="entry name" value="CUB_dom"/>
</dbReference>
<dbReference type="PRINTS" id="PR00722">
    <property type="entry name" value="CHYMOTRYPSIN"/>
</dbReference>
<dbReference type="GO" id="GO:0004252">
    <property type="term" value="F:serine-type endopeptidase activity"/>
    <property type="evidence" value="ECO:0007669"/>
    <property type="project" value="InterPro"/>
</dbReference>
<comment type="PTM">
    <text evidence="19">The iron and 2-oxoglutarate dependent 3-hydroxylation of aspartate and asparagine is (R) stereospecific within EGF domains.</text>
</comment>
<feature type="binding site" evidence="20">
    <location>
        <position position="119"/>
    </location>
    <ligand>
        <name>Ca(2+)</name>
        <dbReference type="ChEBI" id="CHEBI:29108"/>
        <label>1</label>
    </ligand>
</feature>
<feature type="domain" description="Sushi" evidence="26">
    <location>
        <begin position="295"/>
        <end position="360"/>
    </location>
</feature>
<dbReference type="InterPro" id="IPR001254">
    <property type="entry name" value="Trypsin_dom"/>
</dbReference>
<keyword evidence="14" id="KW-0391">Immunity</keyword>
<evidence type="ECO:0000256" key="4">
    <source>
        <dbReference type="ARBA" id="ARBA00022588"/>
    </source>
</evidence>
<feature type="disulfide bond" evidence="18">
    <location>
        <begin position="69"/>
        <end position="87"/>
    </location>
</feature>
<dbReference type="PROSITE" id="PS00135">
    <property type="entry name" value="TRYPSIN_SER"/>
    <property type="match status" value="1"/>
</dbReference>
<dbReference type="InterPro" id="IPR033116">
    <property type="entry name" value="TRYPSIN_SER"/>
</dbReference>
<feature type="binding site" evidence="20">
    <location>
        <position position="159"/>
    </location>
    <ligand>
        <name>Ca(2+)</name>
        <dbReference type="ChEBI" id="CHEBI:29108"/>
        <label>2</label>
    </ligand>
</feature>
<dbReference type="Gene3D" id="2.10.70.10">
    <property type="entry name" value="Complement Module, domain 1"/>
    <property type="match status" value="2"/>
</dbReference>
<evidence type="ECO:0000256" key="17">
    <source>
        <dbReference type="PIRSR" id="PIRSR001155-1"/>
    </source>
</evidence>
<dbReference type="SMART" id="SM00020">
    <property type="entry name" value="Tryp_SPc"/>
    <property type="match status" value="1"/>
</dbReference>
<dbReference type="FunFam" id="2.10.25.10:FF:000059">
    <property type="entry name" value="Mannan-binding lectin serine protease 1"/>
    <property type="match status" value="1"/>
</dbReference>
<dbReference type="InterPro" id="IPR001314">
    <property type="entry name" value="Peptidase_S1A"/>
</dbReference>
<feature type="binding site" evidence="20">
    <location>
        <position position="278"/>
    </location>
    <ligand>
        <name>Ca(2+)</name>
        <dbReference type="ChEBI" id="CHEBI:29108"/>
        <label>3</label>
    </ligand>
</feature>
<evidence type="ECO:0000256" key="12">
    <source>
        <dbReference type="ARBA" id="ARBA00022825"/>
    </source>
</evidence>
<feature type="binding site" evidence="20">
    <location>
        <position position="280"/>
    </location>
    <ligand>
        <name>Ca(2+)</name>
        <dbReference type="ChEBI" id="CHEBI:29108"/>
        <label>3</label>
    </ligand>
</feature>
<dbReference type="FunFam" id="2.60.120.290:FF:000006">
    <property type="entry name" value="Mannan-binding lectin serine protease 1"/>
    <property type="match status" value="1"/>
</dbReference>
<dbReference type="CDD" id="cd00041">
    <property type="entry name" value="CUB"/>
    <property type="match status" value="2"/>
</dbReference>
<evidence type="ECO:0000256" key="23">
    <source>
        <dbReference type="SAM" id="SignalP"/>
    </source>
</evidence>
<dbReference type="PROSITE" id="PS50240">
    <property type="entry name" value="TRYPSIN_DOM"/>
    <property type="match status" value="1"/>
</dbReference>
<dbReference type="SMART" id="SM00032">
    <property type="entry name" value="CCP"/>
    <property type="match status" value="2"/>
</dbReference>
<dbReference type="CDD" id="cd00033">
    <property type="entry name" value="CCP"/>
    <property type="match status" value="1"/>
</dbReference>
<keyword evidence="9" id="KW-0677">Repeat</keyword>
<feature type="disulfide bond" evidence="18">
    <location>
        <begin position="139"/>
        <end position="153"/>
    </location>
</feature>
<dbReference type="AlphaFoldDB" id="A0A6P3VUG8"/>
<evidence type="ECO:0000259" key="25">
    <source>
        <dbReference type="PROSITE" id="PS50240"/>
    </source>
</evidence>
<proteinExistence type="predicted"/>
<evidence type="ECO:0000256" key="15">
    <source>
        <dbReference type="ARBA" id="ARBA00023157"/>
    </source>
</evidence>
<feature type="binding site" evidence="20">
    <location>
        <position position="231"/>
    </location>
    <ligand>
        <name>Ca(2+)</name>
        <dbReference type="ChEBI" id="CHEBI:29108"/>
        <label>3</label>
    </ligand>
</feature>
<evidence type="ECO:0000256" key="7">
    <source>
        <dbReference type="ARBA" id="ARBA00022723"/>
    </source>
</evidence>
<evidence type="ECO:0000256" key="9">
    <source>
        <dbReference type="ARBA" id="ARBA00022737"/>
    </source>
</evidence>
<dbReference type="CTD" id="10747"/>
<dbReference type="GO" id="GO:0045087">
    <property type="term" value="P:innate immune response"/>
    <property type="evidence" value="ECO:0007669"/>
    <property type="project" value="UniProtKB-KW"/>
</dbReference>
<feature type="disulfide bond" evidence="18 22">
    <location>
        <begin position="363"/>
        <end position="406"/>
    </location>
</feature>
<comment type="subcellular location">
    <subcellularLocation>
        <location evidence="1">Secreted</location>
    </subcellularLocation>
</comment>
<dbReference type="InterPro" id="IPR035914">
    <property type="entry name" value="Sperma_CUB_dom_sf"/>
</dbReference>
<evidence type="ECO:0000256" key="8">
    <source>
        <dbReference type="ARBA" id="ARBA00022729"/>
    </source>
</evidence>
<dbReference type="PROSITE" id="PS01187">
    <property type="entry name" value="EGF_CA"/>
    <property type="match status" value="1"/>
</dbReference>
<feature type="chain" id="PRO_5027901159" evidence="23">
    <location>
        <begin position="18"/>
        <end position="681"/>
    </location>
</feature>
<feature type="binding site" evidence="20">
    <location>
        <position position="64"/>
    </location>
    <ligand>
        <name>Ca(2+)</name>
        <dbReference type="ChEBI" id="CHEBI:29108"/>
        <label>1</label>
    </ligand>
</feature>
<evidence type="ECO:0000256" key="20">
    <source>
        <dbReference type="PIRSR" id="PIRSR001155-4"/>
    </source>
</evidence>
<dbReference type="InterPro" id="IPR049883">
    <property type="entry name" value="NOTCH1_EGF-like"/>
</dbReference>
<keyword evidence="15 18" id="KW-1015">Disulfide bond</keyword>
<dbReference type="GO" id="GO:0005615">
    <property type="term" value="C:extracellular space"/>
    <property type="evidence" value="ECO:0007669"/>
    <property type="project" value="TreeGrafter"/>
</dbReference>
<feature type="modified residue" description="(3R)-3-hydroxyasparagine" evidence="19">
    <location>
        <position position="155"/>
    </location>
</feature>
<evidence type="ECO:0000313" key="27">
    <source>
        <dbReference type="Proteomes" id="UP000515152"/>
    </source>
</evidence>
<organism evidence="27 28">
    <name type="scientific">Clupea harengus</name>
    <name type="common">Atlantic herring</name>
    <dbReference type="NCBI Taxonomy" id="7950"/>
    <lineage>
        <taxon>Eukaryota</taxon>
        <taxon>Metazoa</taxon>
        <taxon>Chordata</taxon>
        <taxon>Craniata</taxon>
        <taxon>Vertebrata</taxon>
        <taxon>Euteleostomi</taxon>
        <taxon>Actinopterygii</taxon>
        <taxon>Neopterygii</taxon>
        <taxon>Teleostei</taxon>
        <taxon>Clupei</taxon>
        <taxon>Clupeiformes</taxon>
        <taxon>Clupeoidei</taxon>
        <taxon>Clupeidae</taxon>
        <taxon>Clupea</taxon>
    </lineage>
</organism>
<dbReference type="PROSITE" id="PS01180">
    <property type="entry name" value="CUB"/>
    <property type="match status" value="2"/>
</dbReference>
<dbReference type="InterPro" id="IPR001881">
    <property type="entry name" value="EGF-like_Ca-bd_dom"/>
</dbReference>
<feature type="disulfide bond" evidence="18">
    <location>
        <begin position="593"/>
        <end position="613"/>
    </location>
</feature>
<feature type="disulfide bond" evidence="18">
    <location>
        <begin position="238"/>
        <end position="256"/>
    </location>
</feature>
<keyword evidence="13 20" id="KW-0106">Calcium</keyword>
<keyword evidence="7 20" id="KW-0479">Metal-binding</keyword>
<accession>A0A6P3VUG8</accession>
<protein>
    <submittedName>
        <fullName evidence="28">Mannan-binding lectin serine protease 2 isoform X1</fullName>
    </submittedName>
</protein>
<feature type="active site" description="Charge relay system" evidence="17">
    <location>
        <position position="479"/>
    </location>
</feature>
<evidence type="ECO:0000256" key="1">
    <source>
        <dbReference type="ARBA" id="ARBA00004613"/>
    </source>
</evidence>
<feature type="signal peptide" evidence="23">
    <location>
        <begin position="1"/>
        <end position="17"/>
    </location>
</feature>
<feature type="binding site" evidence="20">
    <location>
        <position position="138"/>
    </location>
    <ligand>
        <name>Ca(2+)</name>
        <dbReference type="ChEBI" id="CHEBI:29108"/>
        <label>2</label>
    </ligand>
</feature>
<feature type="binding site" evidence="20">
    <location>
        <position position="117"/>
    </location>
    <ligand>
        <name>Ca(2+)</name>
        <dbReference type="ChEBI" id="CHEBI:29108"/>
        <label>1</label>
    </ligand>
</feature>
<dbReference type="PROSITE" id="PS50923">
    <property type="entry name" value="SUSHI"/>
    <property type="match status" value="2"/>
</dbReference>
<feature type="disulfide bond" evidence="18">
    <location>
        <begin position="297"/>
        <end position="345"/>
    </location>
</feature>
<feature type="binding site" evidence="20">
    <location>
        <position position="135"/>
    </location>
    <ligand>
        <name>Ca(2+)</name>
        <dbReference type="ChEBI" id="CHEBI:29108"/>
        <label>2</label>
    </ligand>
</feature>
<evidence type="ECO:0000256" key="21">
    <source>
        <dbReference type="PROSITE-ProRule" id="PRU00059"/>
    </source>
</evidence>
<feature type="binding site" evidence="20">
    <location>
        <position position="241"/>
    </location>
    <ligand>
        <name>Ca(2+)</name>
        <dbReference type="ChEBI" id="CHEBI:29108"/>
        <label>3</label>
    </ligand>
</feature>
<keyword evidence="27" id="KW-1185">Reference proteome</keyword>
<dbReference type="CDD" id="cd00054">
    <property type="entry name" value="EGF_CA"/>
    <property type="match status" value="1"/>
</dbReference>
<keyword evidence="2" id="KW-0964">Secreted</keyword>
<dbReference type="FunFam" id="2.60.120.290:FF:000012">
    <property type="entry name" value="mannan-binding lectin serine protease 1 isoform X1"/>
    <property type="match status" value="1"/>
</dbReference>
<dbReference type="InterPro" id="IPR018097">
    <property type="entry name" value="EGF_Ca-bd_CS"/>
</dbReference>
<evidence type="ECO:0000256" key="3">
    <source>
        <dbReference type="ARBA" id="ARBA00022536"/>
    </source>
</evidence>
<dbReference type="InterPro" id="IPR035976">
    <property type="entry name" value="Sushi/SCR/CCP_sf"/>
</dbReference>
<dbReference type="Pfam" id="PF00431">
    <property type="entry name" value="CUB"/>
    <property type="match status" value="2"/>
</dbReference>
<feature type="disulfide bond" description="Interchain (between heavy and light chains)" evidence="18">
    <location>
        <begin position="428"/>
        <end position="547"/>
    </location>
</feature>
<feature type="disulfide bond" evidence="18">
    <location>
        <begin position="164"/>
        <end position="177"/>
    </location>
</feature>
<keyword evidence="10" id="KW-0378">Hydrolase</keyword>
<dbReference type="CDD" id="cd00190">
    <property type="entry name" value="Tryp_SPc"/>
    <property type="match status" value="1"/>
</dbReference>
<dbReference type="KEGG" id="char:105898960"/>
<evidence type="ECO:0000313" key="28">
    <source>
        <dbReference type="RefSeq" id="XP_012681524.1"/>
    </source>
</evidence>
<feature type="domain" description="Peptidase S1" evidence="25">
    <location>
        <begin position="439"/>
        <end position="678"/>
    </location>
</feature>
<dbReference type="Pfam" id="PF07645">
    <property type="entry name" value="EGF_CA"/>
    <property type="match status" value="1"/>
</dbReference>
<dbReference type="GO" id="GO:0005509">
    <property type="term" value="F:calcium ion binding"/>
    <property type="evidence" value="ECO:0007669"/>
    <property type="project" value="InterPro"/>
</dbReference>
<dbReference type="PROSITE" id="PS01186">
    <property type="entry name" value="EGF_2"/>
    <property type="match status" value="1"/>
</dbReference>
<evidence type="ECO:0000256" key="11">
    <source>
        <dbReference type="ARBA" id="ARBA00022813"/>
    </source>
</evidence>
<dbReference type="SMART" id="SM00179">
    <property type="entry name" value="EGF_CA"/>
    <property type="match status" value="1"/>
</dbReference>
<feature type="domain" description="CUB" evidence="24">
    <location>
        <begin position="14"/>
        <end position="134"/>
    </location>
</feature>
<dbReference type="Pfam" id="PF00089">
    <property type="entry name" value="Trypsin"/>
    <property type="match status" value="1"/>
</dbReference>
<evidence type="ECO:0000256" key="16">
    <source>
        <dbReference type="ARBA" id="ARBA00023278"/>
    </source>
</evidence>
<dbReference type="PANTHER" id="PTHR24255">
    <property type="entry name" value="COMPLEMENT COMPONENT 1, S SUBCOMPONENT-RELATED"/>
    <property type="match status" value="1"/>
</dbReference>
<feature type="domain" description="Sushi" evidence="26">
    <location>
        <begin position="361"/>
        <end position="426"/>
    </location>
</feature>
<reference evidence="28" key="1">
    <citation type="submission" date="2025-08" db="UniProtKB">
        <authorList>
            <consortium name="RefSeq"/>
        </authorList>
    </citation>
    <scope>IDENTIFICATION</scope>
</reference>
<keyword evidence="8 23" id="KW-0732">Signal</keyword>
<dbReference type="Proteomes" id="UP000515152">
    <property type="component" value="Chromosome 4"/>
</dbReference>
<evidence type="ECO:0000259" key="26">
    <source>
        <dbReference type="PROSITE" id="PS50923"/>
    </source>
</evidence>
<keyword evidence="11" id="KW-0068">Autocatalytic cleavage</keyword>
<keyword evidence="16 19" id="KW-0379">Hydroxylation</keyword>
<comment type="caution">
    <text evidence="22">Lacks conserved residue(s) required for the propagation of feature annotation.</text>
</comment>
<dbReference type="OrthoDB" id="9985152at2759"/>
<evidence type="ECO:0000256" key="19">
    <source>
        <dbReference type="PIRSR" id="PIRSR001155-3"/>
    </source>
</evidence>
<dbReference type="SUPFAM" id="SSF49854">
    <property type="entry name" value="Spermadhesin, CUB domain"/>
    <property type="match status" value="2"/>
</dbReference>
<keyword evidence="3" id="KW-0245">EGF-like domain</keyword>
<dbReference type="FunFam" id="2.40.10.10:FF:000003">
    <property type="entry name" value="Transmembrane serine protease 3"/>
    <property type="match status" value="1"/>
</dbReference>
<evidence type="ECO:0000259" key="24">
    <source>
        <dbReference type="PROSITE" id="PS01180"/>
    </source>
</evidence>
<dbReference type="Gene3D" id="2.10.25.10">
    <property type="entry name" value="Laminin"/>
    <property type="match status" value="1"/>
</dbReference>
<evidence type="ECO:0000256" key="13">
    <source>
        <dbReference type="ARBA" id="ARBA00022837"/>
    </source>
</evidence>
<dbReference type="Pfam" id="PF00084">
    <property type="entry name" value="Sushi"/>
    <property type="match status" value="2"/>
</dbReference>
<keyword evidence="6 28" id="KW-0645">Protease</keyword>
<dbReference type="SMART" id="SM00042">
    <property type="entry name" value="CUB"/>
    <property type="match status" value="2"/>
</dbReference>
<feature type="disulfide bond" evidence="18">
    <location>
        <begin position="149"/>
        <end position="162"/>
    </location>
</feature>
<dbReference type="SMART" id="SM00181">
    <property type="entry name" value="EGF"/>
    <property type="match status" value="1"/>
</dbReference>
<dbReference type="InterPro" id="IPR000436">
    <property type="entry name" value="Sushi_SCR_CCP_dom"/>
</dbReference>
<dbReference type="Gene3D" id="2.60.120.290">
    <property type="entry name" value="Spermadhesin, CUB domain"/>
    <property type="match status" value="2"/>
</dbReference>
<feature type="binding site" evidence="20">
    <location>
        <position position="72"/>
    </location>
    <ligand>
        <name>Ca(2+)</name>
        <dbReference type="ChEBI" id="CHEBI:29108"/>
        <label>1</label>
    </ligand>
</feature>
<dbReference type="GeneID" id="105898960"/>
<dbReference type="InterPro" id="IPR024175">
    <property type="entry name" value="Pept_S1A_C1r/C1S/mannan-bd"/>
</dbReference>
<dbReference type="FunFam" id="2.10.70.10:FF:000016">
    <property type="entry name" value="Mannan-binding lectin serine protease 1"/>
    <property type="match status" value="1"/>
</dbReference>
<evidence type="ECO:0000256" key="22">
    <source>
        <dbReference type="PROSITE-ProRule" id="PRU00302"/>
    </source>
</evidence>
<feature type="binding site" evidence="20">
    <location>
        <position position="156"/>
    </location>
    <ligand>
        <name>Ca(2+)</name>
        <dbReference type="ChEBI" id="CHEBI:29108"/>
        <label>2</label>
    </ligand>
</feature>
<dbReference type="SUPFAM" id="SSF50494">
    <property type="entry name" value="Trypsin-like serine proteases"/>
    <property type="match status" value="1"/>
</dbReference>